<dbReference type="OrthoDB" id="8197297at2759"/>
<dbReference type="EMBL" id="KZ308636">
    <property type="protein sequence ID" value="KAG8232632.1"/>
    <property type="molecule type" value="Genomic_DNA"/>
</dbReference>
<evidence type="ECO:0000313" key="1">
    <source>
        <dbReference type="EMBL" id="KAG8232632.1"/>
    </source>
</evidence>
<dbReference type="Proteomes" id="UP000792457">
    <property type="component" value="Unassembled WGS sequence"/>
</dbReference>
<keyword evidence="2" id="KW-1185">Reference proteome</keyword>
<comment type="caution">
    <text evidence="1">The sequence shown here is derived from an EMBL/GenBank/DDBJ whole genome shotgun (WGS) entry which is preliminary data.</text>
</comment>
<gene>
    <name evidence="1" type="ORF">J437_LFUL012479</name>
</gene>
<accession>A0A8K0KDV1</accession>
<name>A0A8K0KDV1_LADFU</name>
<protein>
    <recommendedName>
        <fullName evidence="3">Gag-like protein</fullName>
    </recommendedName>
</protein>
<proteinExistence type="predicted"/>
<organism evidence="1 2">
    <name type="scientific">Ladona fulva</name>
    <name type="common">Scarce chaser dragonfly</name>
    <name type="synonym">Libellula fulva</name>
    <dbReference type="NCBI Taxonomy" id="123851"/>
    <lineage>
        <taxon>Eukaryota</taxon>
        <taxon>Metazoa</taxon>
        <taxon>Ecdysozoa</taxon>
        <taxon>Arthropoda</taxon>
        <taxon>Hexapoda</taxon>
        <taxon>Insecta</taxon>
        <taxon>Pterygota</taxon>
        <taxon>Palaeoptera</taxon>
        <taxon>Odonata</taxon>
        <taxon>Epiprocta</taxon>
        <taxon>Anisoptera</taxon>
        <taxon>Libelluloidea</taxon>
        <taxon>Libellulidae</taxon>
        <taxon>Ladona</taxon>
    </lineage>
</organism>
<reference evidence="1" key="2">
    <citation type="submission" date="2017-10" db="EMBL/GenBank/DDBJ databases">
        <title>Ladona fulva Genome sequencing and assembly.</title>
        <authorList>
            <person name="Murali S."/>
            <person name="Richards S."/>
            <person name="Bandaranaike D."/>
            <person name="Bellair M."/>
            <person name="Blankenburg K."/>
            <person name="Chao H."/>
            <person name="Dinh H."/>
            <person name="Doddapaneni H."/>
            <person name="Dugan-Rocha S."/>
            <person name="Elkadiri S."/>
            <person name="Gnanaolivu R."/>
            <person name="Hernandez B."/>
            <person name="Skinner E."/>
            <person name="Javaid M."/>
            <person name="Lee S."/>
            <person name="Li M."/>
            <person name="Ming W."/>
            <person name="Munidasa M."/>
            <person name="Muniz J."/>
            <person name="Nguyen L."/>
            <person name="Hughes D."/>
            <person name="Osuji N."/>
            <person name="Pu L.-L."/>
            <person name="Puazo M."/>
            <person name="Qu C."/>
            <person name="Quiroz J."/>
            <person name="Raj R."/>
            <person name="Weissenberger G."/>
            <person name="Xin Y."/>
            <person name="Zou X."/>
            <person name="Han Y."/>
            <person name="Worley K."/>
            <person name="Muzny D."/>
            <person name="Gibbs R."/>
        </authorList>
    </citation>
    <scope>NUCLEOTIDE SEQUENCE</scope>
    <source>
        <strain evidence="1">Sampled in the wild</strain>
    </source>
</reference>
<evidence type="ECO:0000313" key="2">
    <source>
        <dbReference type="Proteomes" id="UP000792457"/>
    </source>
</evidence>
<dbReference type="AlphaFoldDB" id="A0A8K0KDV1"/>
<reference evidence="1" key="1">
    <citation type="submission" date="2013-04" db="EMBL/GenBank/DDBJ databases">
        <authorList>
            <person name="Qu J."/>
            <person name="Murali S.C."/>
            <person name="Bandaranaike D."/>
            <person name="Bellair M."/>
            <person name="Blankenburg K."/>
            <person name="Chao H."/>
            <person name="Dinh H."/>
            <person name="Doddapaneni H."/>
            <person name="Downs B."/>
            <person name="Dugan-Rocha S."/>
            <person name="Elkadiri S."/>
            <person name="Gnanaolivu R.D."/>
            <person name="Hernandez B."/>
            <person name="Javaid M."/>
            <person name="Jayaseelan J.C."/>
            <person name="Lee S."/>
            <person name="Li M."/>
            <person name="Ming W."/>
            <person name="Munidasa M."/>
            <person name="Muniz J."/>
            <person name="Nguyen L."/>
            <person name="Ongeri F."/>
            <person name="Osuji N."/>
            <person name="Pu L.-L."/>
            <person name="Puazo M."/>
            <person name="Qu C."/>
            <person name="Quiroz J."/>
            <person name="Raj R."/>
            <person name="Weissenberger G."/>
            <person name="Xin Y."/>
            <person name="Zou X."/>
            <person name="Han Y."/>
            <person name="Richards S."/>
            <person name="Worley K."/>
            <person name="Muzny D."/>
            <person name="Gibbs R."/>
        </authorList>
    </citation>
    <scope>NUCLEOTIDE SEQUENCE</scope>
    <source>
        <strain evidence="1">Sampled in the wild</strain>
    </source>
</reference>
<sequence>MAGPELLLIKTQKLDVPSLRKLDFVVRDLPASTPVEVIKEDLINEEIPVIDVAQIFTTRPTAKGIISSNPGPFKKRPCPLFKIALDHSVNKEKRTNLAHLIGLKIRITDYVKPKLPVQCFRCQQLGYTKNYCNFQPNCVKCGGPHLSRECKKIPTDPPNCYLCKEKHTANYKGCIMFLKVKEAIKNSVPKPPSELLTSKLLSH</sequence>
<evidence type="ECO:0008006" key="3">
    <source>
        <dbReference type="Google" id="ProtNLM"/>
    </source>
</evidence>